<feature type="domain" description="Reverse transcriptase Ty1/copia-type" evidence="3">
    <location>
        <begin position="1"/>
        <end position="79"/>
    </location>
</feature>
<feature type="compositionally biased region" description="Basic residues" evidence="2">
    <location>
        <begin position="317"/>
        <end position="332"/>
    </location>
</feature>
<dbReference type="AlphaFoldDB" id="A0A699IVP7"/>
<reference evidence="4" key="1">
    <citation type="journal article" date="2019" name="Sci. Rep.">
        <title>Draft genome of Tanacetum cinerariifolium, the natural source of mosquito coil.</title>
        <authorList>
            <person name="Yamashiro T."/>
            <person name="Shiraishi A."/>
            <person name="Satake H."/>
            <person name="Nakayama K."/>
        </authorList>
    </citation>
    <scope>NUCLEOTIDE SEQUENCE</scope>
</reference>
<dbReference type="PANTHER" id="PTHR11439:SF495">
    <property type="entry name" value="REVERSE TRANSCRIPTASE, RNA-DEPENDENT DNA POLYMERASE-RELATED"/>
    <property type="match status" value="1"/>
</dbReference>
<protein>
    <recommendedName>
        <fullName evidence="3">Reverse transcriptase Ty1/copia-type domain-containing protein</fullName>
    </recommendedName>
</protein>
<name>A0A699IVP7_TANCI</name>
<feature type="region of interest" description="Disordered" evidence="2">
    <location>
        <begin position="313"/>
        <end position="332"/>
    </location>
</feature>
<dbReference type="EMBL" id="BKCJ010339298">
    <property type="protein sequence ID" value="GEZ90029.1"/>
    <property type="molecule type" value="Genomic_DNA"/>
</dbReference>
<dbReference type="CDD" id="cd09272">
    <property type="entry name" value="RNase_HI_RT_Ty1"/>
    <property type="match status" value="1"/>
</dbReference>
<evidence type="ECO:0000259" key="3">
    <source>
        <dbReference type="Pfam" id="PF07727"/>
    </source>
</evidence>
<sequence length="522" mass="60272">MDVKSAFLYCKIEEEVYVCQPPGFEDPDFPDHVYKVEKALYGLHQAPRAWYETLSSYLLDNRLQRGTIDKTLFIKGTKKEDGIFISQDKYVNEILNKFSFSDVKTASTPMEIHKTLLKDEKGEDVDEHLYRSMIGSLMYLTSSRHDIMFEVYACARFQVNRKISHLHVVKRIFRYLKGQAKLDLWYPKDSPFDLVAYTDIDYAEASLDRKSTIGGCQFLWCRLISWQCKKQTVVANSTTEAEYVAASNCCGQVTLIQNQLLDYGDSNEKKLIQMIKIHTDNNVVDLLTKAFDNGKAVKDKIGTSAHNLNVSAVKTERKQKQKKRKDSVKKKTVNGEEQLQTLVDRKKVFENMKRARKGFSGRETPLFPTMMVQAQEDIESLGEEDASKHGRNIADIDADKEITLVDETAKDQGRFDDQEMFDIGVLDNEEVVVEKIVADREAMLLKKLMLLALQHILAREKNKANNVVIEQWNDVQAKIKADYELAQRQQEEEQEQLTDDEKARLFMQFLEKRMKFFAAKRA</sequence>
<feature type="coiled-coil region" evidence="1">
    <location>
        <begin position="476"/>
        <end position="503"/>
    </location>
</feature>
<dbReference type="Pfam" id="PF07727">
    <property type="entry name" value="RVT_2"/>
    <property type="match status" value="1"/>
</dbReference>
<keyword evidence="1" id="KW-0175">Coiled coil</keyword>
<accession>A0A699IVP7</accession>
<dbReference type="PANTHER" id="PTHR11439">
    <property type="entry name" value="GAG-POL-RELATED RETROTRANSPOSON"/>
    <property type="match status" value="1"/>
</dbReference>
<organism evidence="4">
    <name type="scientific">Tanacetum cinerariifolium</name>
    <name type="common">Dalmatian daisy</name>
    <name type="synonym">Chrysanthemum cinerariifolium</name>
    <dbReference type="NCBI Taxonomy" id="118510"/>
    <lineage>
        <taxon>Eukaryota</taxon>
        <taxon>Viridiplantae</taxon>
        <taxon>Streptophyta</taxon>
        <taxon>Embryophyta</taxon>
        <taxon>Tracheophyta</taxon>
        <taxon>Spermatophyta</taxon>
        <taxon>Magnoliopsida</taxon>
        <taxon>eudicotyledons</taxon>
        <taxon>Gunneridae</taxon>
        <taxon>Pentapetalae</taxon>
        <taxon>asterids</taxon>
        <taxon>campanulids</taxon>
        <taxon>Asterales</taxon>
        <taxon>Asteraceae</taxon>
        <taxon>Asteroideae</taxon>
        <taxon>Anthemideae</taxon>
        <taxon>Anthemidinae</taxon>
        <taxon>Tanacetum</taxon>
    </lineage>
</organism>
<dbReference type="InterPro" id="IPR013103">
    <property type="entry name" value="RVT_2"/>
</dbReference>
<evidence type="ECO:0000256" key="1">
    <source>
        <dbReference type="SAM" id="Coils"/>
    </source>
</evidence>
<gene>
    <name evidence="4" type="ORF">Tci_562002</name>
</gene>
<proteinExistence type="predicted"/>
<evidence type="ECO:0000256" key="2">
    <source>
        <dbReference type="SAM" id="MobiDB-lite"/>
    </source>
</evidence>
<evidence type="ECO:0000313" key="4">
    <source>
        <dbReference type="EMBL" id="GEZ90029.1"/>
    </source>
</evidence>
<comment type="caution">
    <text evidence="4">The sequence shown here is derived from an EMBL/GenBank/DDBJ whole genome shotgun (WGS) entry which is preliminary data.</text>
</comment>